<comment type="caution">
    <text evidence="2">The sequence shown here is derived from an EMBL/GenBank/DDBJ whole genome shotgun (WGS) entry which is preliminary data.</text>
</comment>
<protein>
    <submittedName>
        <fullName evidence="2">Uncharacterized protein</fullName>
    </submittedName>
</protein>
<name>A0AAV7SPV1_PLEWA</name>
<feature type="region of interest" description="Disordered" evidence="1">
    <location>
        <begin position="17"/>
        <end position="40"/>
    </location>
</feature>
<sequence>MKITWISGRQLEGIADQGQSTSTLATGKGWQGRISDSNQQRTSPFVFRSADCRQLRATGGKVRKNSLCAAAQQKGSGRVAFVTSPLCSDHQIGRR</sequence>
<evidence type="ECO:0000256" key="1">
    <source>
        <dbReference type="SAM" id="MobiDB-lite"/>
    </source>
</evidence>
<gene>
    <name evidence="2" type="ORF">NDU88_006535</name>
</gene>
<dbReference type="Proteomes" id="UP001066276">
    <property type="component" value="Chromosome 4_2"/>
</dbReference>
<evidence type="ECO:0000313" key="2">
    <source>
        <dbReference type="EMBL" id="KAJ1166126.1"/>
    </source>
</evidence>
<keyword evidence="3" id="KW-1185">Reference proteome</keyword>
<accession>A0AAV7SPV1</accession>
<dbReference type="EMBL" id="JANPWB010000008">
    <property type="protein sequence ID" value="KAJ1166126.1"/>
    <property type="molecule type" value="Genomic_DNA"/>
</dbReference>
<organism evidence="2 3">
    <name type="scientific">Pleurodeles waltl</name>
    <name type="common">Iberian ribbed newt</name>
    <dbReference type="NCBI Taxonomy" id="8319"/>
    <lineage>
        <taxon>Eukaryota</taxon>
        <taxon>Metazoa</taxon>
        <taxon>Chordata</taxon>
        <taxon>Craniata</taxon>
        <taxon>Vertebrata</taxon>
        <taxon>Euteleostomi</taxon>
        <taxon>Amphibia</taxon>
        <taxon>Batrachia</taxon>
        <taxon>Caudata</taxon>
        <taxon>Salamandroidea</taxon>
        <taxon>Salamandridae</taxon>
        <taxon>Pleurodelinae</taxon>
        <taxon>Pleurodeles</taxon>
    </lineage>
</organism>
<evidence type="ECO:0000313" key="3">
    <source>
        <dbReference type="Proteomes" id="UP001066276"/>
    </source>
</evidence>
<reference evidence="2" key="1">
    <citation type="journal article" date="2022" name="bioRxiv">
        <title>Sequencing and chromosome-scale assembly of the giantPleurodeles waltlgenome.</title>
        <authorList>
            <person name="Brown T."/>
            <person name="Elewa A."/>
            <person name="Iarovenko S."/>
            <person name="Subramanian E."/>
            <person name="Araus A.J."/>
            <person name="Petzold A."/>
            <person name="Susuki M."/>
            <person name="Suzuki K.-i.T."/>
            <person name="Hayashi T."/>
            <person name="Toyoda A."/>
            <person name="Oliveira C."/>
            <person name="Osipova E."/>
            <person name="Leigh N.D."/>
            <person name="Simon A."/>
            <person name="Yun M.H."/>
        </authorList>
    </citation>
    <scope>NUCLEOTIDE SEQUENCE</scope>
    <source>
        <strain evidence="2">20211129_DDA</strain>
        <tissue evidence="2">Liver</tissue>
    </source>
</reference>
<dbReference type="AlphaFoldDB" id="A0AAV7SPV1"/>
<proteinExistence type="predicted"/>